<organism evidence="2 3">
    <name type="scientific">Dibothriocephalus latus</name>
    <name type="common">Fish tapeworm</name>
    <name type="synonym">Diphyllobothrium latum</name>
    <dbReference type="NCBI Taxonomy" id="60516"/>
    <lineage>
        <taxon>Eukaryota</taxon>
        <taxon>Metazoa</taxon>
        <taxon>Spiralia</taxon>
        <taxon>Lophotrochozoa</taxon>
        <taxon>Platyhelminthes</taxon>
        <taxon>Cestoda</taxon>
        <taxon>Eucestoda</taxon>
        <taxon>Diphyllobothriidea</taxon>
        <taxon>Diphyllobothriidae</taxon>
        <taxon>Dibothriocephalus</taxon>
    </lineage>
</organism>
<keyword evidence="3" id="KW-1185">Reference proteome</keyword>
<evidence type="ECO:0000313" key="2">
    <source>
        <dbReference type="EMBL" id="VDN13797.1"/>
    </source>
</evidence>
<name>A0A3P7LQ46_DIBLA</name>
<dbReference type="AlphaFoldDB" id="A0A3P7LQ46"/>
<feature type="region of interest" description="Disordered" evidence="1">
    <location>
        <begin position="47"/>
        <end position="68"/>
    </location>
</feature>
<evidence type="ECO:0000256" key="1">
    <source>
        <dbReference type="SAM" id="MobiDB-lite"/>
    </source>
</evidence>
<accession>A0A3P7LQ46</accession>
<feature type="compositionally biased region" description="Basic and acidic residues" evidence="1">
    <location>
        <begin position="58"/>
        <end position="68"/>
    </location>
</feature>
<dbReference type="EMBL" id="UYRU01057378">
    <property type="protein sequence ID" value="VDN13797.1"/>
    <property type="molecule type" value="Genomic_DNA"/>
</dbReference>
<evidence type="ECO:0000313" key="3">
    <source>
        <dbReference type="Proteomes" id="UP000281553"/>
    </source>
</evidence>
<gene>
    <name evidence="2" type="ORF">DILT_LOCUS9628</name>
</gene>
<protein>
    <submittedName>
        <fullName evidence="2">Uncharacterized protein</fullName>
    </submittedName>
</protein>
<reference evidence="2 3" key="1">
    <citation type="submission" date="2018-11" db="EMBL/GenBank/DDBJ databases">
        <authorList>
            <consortium name="Pathogen Informatics"/>
        </authorList>
    </citation>
    <scope>NUCLEOTIDE SEQUENCE [LARGE SCALE GENOMIC DNA]</scope>
</reference>
<sequence>MPGQRATLSTTAPIGRAKTFLMPFFNPLTYPVNLRVLLKPLEIAPSATLDENTDADTSQDHPKQDGRPRFEAFRLLMNQARYVLTRV</sequence>
<proteinExistence type="predicted"/>
<dbReference type="Proteomes" id="UP000281553">
    <property type="component" value="Unassembled WGS sequence"/>
</dbReference>